<dbReference type="Proteomes" id="UP000821865">
    <property type="component" value="Chromosome 1"/>
</dbReference>
<name>A0ACB8E3V2_DERSI</name>
<organism evidence="1 2">
    <name type="scientific">Dermacentor silvarum</name>
    <name type="common">Tick</name>
    <dbReference type="NCBI Taxonomy" id="543639"/>
    <lineage>
        <taxon>Eukaryota</taxon>
        <taxon>Metazoa</taxon>
        <taxon>Ecdysozoa</taxon>
        <taxon>Arthropoda</taxon>
        <taxon>Chelicerata</taxon>
        <taxon>Arachnida</taxon>
        <taxon>Acari</taxon>
        <taxon>Parasitiformes</taxon>
        <taxon>Ixodida</taxon>
        <taxon>Ixodoidea</taxon>
        <taxon>Ixodidae</taxon>
        <taxon>Rhipicephalinae</taxon>
        <taxon>Dermacentor</taxon>
    </lineage>
</organism>
<comment type="caution">
    <text evidence="1">The sequence shown here is derived from an EMBL/GenBank/DDBJ whole genome shotgun (WGS) entry which is preliminary data.</text>
</comment>
<protein>
    <submittedName>
        <fullName evidence="1">Uncharacterized protein</fullName>
    </submittedName>
</protein>
<keyword evidence="2" id="KW-1185">Reference proteome</keyword>
<accession>A0ACB8E3V2</accession>
<evidence type="ECO:0000313" key="2">
    <source>
        <dbReference type="Proteomes" id="UP000821865"/>
    </source>
</evidence>
<proteinExistence type="predicted"/>
<dbReference type="EMBL" id="CM023470">
    <property type="protein sequence ID" value="KAH7981291.1"/>
    <property type="molecule type" value="Genomic_DNA"/>
</dbReference>
<gene>
    <name evidence="1" type="ORF">HPB49_022903</name>
</gene>
<reference evidence="1" key="1">
    <citation type="submission" date="2020-05" db="EMBL/GenBank/DDBJ databases">
        <title>Large-scale comparative analyses of tick genomes elucidate their genetic diversity and vector capacities.</title>
        <authorList>
            <person name="Jia N."/>
            <person name="Wang J."/>
            <person name="Shi W."/>
            <person name="Du L."/>
            <person name="Sun Y."/>
            <person name="Zhan W."/>
            <person name="Jiang J."/>
            <person name="Wang Q."/>
            <person name="Zhang B."/>
            <person name="Ji P."/>
            <person name="Sakyi L.B."/>
            <person name="Cui X."/>
            <person name="Yuan T."/>
            <person name="Jiang B."/>
            <person name="Yang W."/>
            <person name="Lam T.T.-Y."/>
            <person name="Chang Q."/>
            <person name="Ding S."/>
            <person name="Wang X."/>
            <person name="Zhu J."/>
            <person name="Ruan X."/>
            <person name="Zhao L."/>
            <person name="Wei J."/>
            <person name="Que T."/>
            <person name="Du C."/>
            <person name="Cheng J."/>
            <person name="Dai P."/>
            <person name="Han X."/>
            <person name="Huang E."/>
            <person name="Gao Y."/>
            <person name="Liu J."/>
            <person name="Shao H."/>
            <person name="Ye R."/>
            <person name="Li L."/>
            <person name="Wei W."/>
            <person name="Wang X."/>
            <person name="Wang C."/>
            <person name="Yang T."/>
            <person name="Huo Q."/>
            <person name="Li W."/>
            <person name="Guo W."/>
            <person name="Chen H."/>
            <person name="Zhou L."/>
            <person name="Ni X."/>
            <person name="Tian J."/>
            <person name="Zhou Y."/>
            <person name="Sheng Y."/>
            <person name="Liu T."/>
            <person name="Pan Y."/>
            <person name="Xia L."/>
            <person name="Li J."/>
            <person name="Zhao F."/>
            <person name="Cao W."/>
        </authorList>
    </citation>
    <scope>NUCLEOTIDE SEQUENCE</scope>
    <source>
        <strain evidence="1">Dsil-2018</strain>
    </source>
</reference>
<evidence type="ECO:0000313" key="1">
    <source>
        <dbReference type="EMBL" id="KAH7981291.1"/>
    </source>
</evidence>
<sequence length="124" mass="13814">MLPPKLRDNIYIPNLPKNMDPDHHEGRRKARVKALNKGYSMNSTAVYTDAAPLHQHRGAVATVVISRDPPLTSLTINTNSIQEAQEVAIVWAIIHPITLRSSPTPKRDVEATRLVKLLPRHCAS</sequence>